<name>R1GJG2_BOTPV</name>
<keyword evidence="1" id="KW-0472">Membrane</keyword>
<dbReference type="OMA" id="NTSWINA"/>
<feature type="transmembrane region" description="Helical" evidence="1">
    <location>
        <begin position="61"/>
        <end position="82"/>
    </location>
</feature>
<dbReference type="eggNOG" id="ENOG502SXH8">
    <property type="taxonomic scope" value="Eukaryota"/>
</dbReference>
<gene>
    <name evidence="2" type="ORF">UCRNP2_1402</name>
</gene>
<dbReference type="EMBL" id="KB915811">
    <property type="protein sequence ID" value="EOD51810.1"/>
    <property type="molecule type" value="Genomic_DNA"/>
</dbReference>
<dbReference type="AlphaFoldDB" id="R1GJG2"/>
<accession>R1GJG2</accession>
<keyword evidence="1" id="KW-0812">Transmembrane</keyword>
<evidence type="ECO:0000313" key="2">
    <source>
        <dbReference type="EMBL" id="EOD51810.1"/>
    </source>
</evidence>
<keyword evidence="1" id="KW-1133">Transmembrane helix</keyword>
<reference evidence="3" key="1">
    <citation type="journal article" date="2013" name="Genome Announc.">
        <title>Draft genome sequence of Neofusicoccum parvum isolate UCR-NP2, a fungal vascular pathogen associated with grapevine cankers.</title>
        <authorList>
            <person name="Blanco-Ulate B."/>
            <person name="Rolshausen P."/>
            <person name="Cantu D."/>
        </authorList>
    </citation>
    <scope>NUCLEOTIDE SEQUENCE [LARGE SCALE GENOMIC DNA]</scope>
    <source>
        <strain evidence="3">UCR-NP2</strain>
    </source>
</reference>
<dbReference type="OrthoDB" id="5412569at2759"/>
<feature type="transmembrane region" description="Helical" evidence="1">
    <location>
        <begin position="12"/>
        <end position="36"/>
    </location>
</feature>
<evidence type="ECO:0000313" key="3">
    <source>
        <dbReference type="Proteomes" id="UP000013521"/>
    </source>
</evidence>
<protein>
    <submittedName>
        <fullName evidence="2">Uncharacterized protein</fullName>
    </submittedName>
</protein>
<feature type="transmembrane region" description="Helical" evidence="1">
    <location>
        <begin position="126"/>
        <end position="147"/>
    </location>
</feature>
<proteinExistence type="predicted"/>
<organism evidence="2 3">
    <name type="scientific">Botryosphaeria parva (strain UCR-NP2)</name>
    <name type="common">Grapevine canker fungus</name>
    <name type="synonym">Neofusicoccum parvum</name>
    <dbReference type="NCBI Taxonomy" id="1287680"/>
    <lineage>
        <taxon>Eukaryota</taxon>
        <taxon>Fungi</taxon>
        <taxon>Dikarya</taxon>
        <taxon>Ascomycota</taxon>
        <taxon>Pezizomycotina</taxon>
        <taxon>Dothideomycetes</taxon>
        <taxon>Dothideomycetes incertae sedis</taxon>
        <taxon>Botryosphaeriales</taxon>
        <taxon>Botryosphaeriaceae</taxon>
        <taxon>Neofusicoccum</taxon>
    </lineage>
</organism>
<evidence type="ECO:0000256" key="1">
    <source>
        <dbReference type="SAM" id="Phobius"/>
    </source>
</evidence>
<sequence>MTSKSAHRAQSPWLAITTNLLAAILLAALIALGIYVNLNKLVIGSVHTNGYNVVNLDTTTWNIGCTIVGTAVGLLAAVGFAMQDDYLTRRELAHERGVVALFLRPLTIKRGTEQVYHLQLPFERTLLVLLTIVTALTSASVVALFGIRATADEIINPAGSYPLATLNGTFFESTPDGATLAAGSPVSTPQTALLSGFLYKAAYITGLKMRNKYKPLADFDAPYVPEQGTIGDTIYASLNTRGVGLNVSSYLQYSGVPDGFNMPARYEFDNLQASVFGTHVTVSCQDVSDAYSEQEATVSGLTDVYIKTISKPNGPNITVMGDLSGPNYLLGTLVIASAITIDSRTATPTQTLVVPAFTDGLGPTVVYECAYTGREYLADASVASAVSPLVVSRETSQGPALGPFVQQRLANATHSLVGAAGGNLARGFVDAGYNDDGRNSSGMAAALEAVLGQAAEAYVSLLRQRVERSNLYKGGGSEGEGNGVAPVGA</sequence>
<dbReference type="Proteomes" id="UP000013521">
    <property type="component" value="Unassembled WGS sequence"/>
</dbReference>
<dbReference type="HOGENOM" id="CLU_471072_0_0_1"/>
<dbReference type="KEGG" id="npa:UCRNP2_1402"/>